<feature type="transmembrane region" description="Helical" evidence="1">
    <location>
        <begin position="29"/>
        <end position="55"/>
    </location>
</feature>
<gene>
    <name evidence="3" type="ORF">EU555_14895</name>
</gene>
<proteinExistence type="predicted"/>
<evidence type="ECO:0000313" key="4">
    <source>
        <dbReference type="Proteomes" id="UP000297535"/>
    </source>
</evidence>
<dbReference type="AlphaFoldDB" id="A0A4Z0NPQ4"/>
<feature type="domain" description="TadE-like" evidence="2">
    <location>
        <begin position="28"/>
        <end position="63"/>
    </location>
</feature>
<name>A0A4Z0NPQ4_9HYPH</name>
<organism evidence="3 4">
    <name type="scientific">Methylobacterium nonmethylotrophicum</name>
    <dbReference type="NCBI Taxonomy" id="1141884"/>
    <lineage>
        <taxon>Bacteria</taxon>
        <taxon>Pseudomonadati</taxon>
        <taxon>Pseudomonadota</taxon>
        <taxon>Alphaproteobacteria</taxon>
        <taxon>Hyphomicrobiales</taxon>
        <taxon>Methylobacteriaceae</taxon>
        <taxon>Methylobacterium</taxon>
    </lineage>
</organism>
<accession>A0A4Z0NPQ4</accession>
<dbReference type="RefSeq" id="WP_135415436.1">
    <property type="nucleotide sequence ID" value="NZ_SRLB01000010.1"/>
</dbReference>
<evidence type="ECO:0000256" key="1">
    <source>
        <dbReference type="SAM" id="Phobius"/>
    </source>
</evidence>
<dbReference type="EMBL" id="SRLB01000010">
    <property type="protein sequence ID" value="TGD98628.1"/>
    <property type="molecule type" value="Genomic_DNA"/>
</dbReference>
<evidence type="ECO:0000313" key="3">
    <source>
        <dbReference type="EMBL" id="TGD98628.1"/>
    </source>
</evidence>
<keyword evidence="1" id="KW-0472">Membrane</keyword>
<evidence type="ECO:0000259" key="2">
    <source>
        <dbReference type="Pfam" id="PF07811"/>
    </source>
</evidence>
<dbReference type="Proteomes" id="UP000297535">
    <property type="component" value="Unassembled WGS sequence"/>
</dbReference>
<keyword evidence="1" id="KW-0812">Transmembrane</keyword>
<keyword evidence="4" id="KW-1185">Reference proteome</keyword>
<sequence length="252" mass="26802">MGAAPADGHPARRRTGSAIRRFRAAEDGLAAAELALILPVLLTIMLGGIQLVAYINAVRKVELVVQSISQMISQTSPPDASTSVATVNAADLHFSYDAALVLFPYLMDDAKRQGKSWWQDITINYASIQFTQVATTCSDGSDLSACYVANVVWTSTGTTQPASGAAFRPCGVPQVPAANNAAPTRSALPRSVYGPASLIVVDVVFTFTPTFGTQILQPIRIARSAYVQPRYASLVNYDTTNNDGIATRCPGF</sequence>
<keyword evidence="1" id="KW-1133">Transmembrane helix</keyword>
<dbReference type="InterPro" id="IPR012495">
    <property type="entry name" value="TadE-like_dom"/>
</dbReference>
<protein>
    <submittedName>
        <fullName evidence="3">Pilus assembly protein</fullName>
    </submittedName>
</protein>
<reference evidence="3 4" key="1">
    <citation type="submission" date="2019-04" db="EMBL/GenBank/DDBJ databases">
        <authorList>
            <person name="Feng G."/>
            <person name="Zhu H."/>
        </authorList>
    </citation>
    <scope>NUCLEOTIDE SEQUENCE [LARGE SCALE GENOMIC DNA]</scope>
    <source>
        <strain evidence="3 4">6HR-1</strain>
    </source>
</reference>
<dbReference type="Pfam" id="PF07811">
    <property type="entry name" value="TadE"/>
    <property type="match status" value="1"/>
</dbReference>
<comment type="caution">
    <text evidence="3">The sequence shown here is derived from an EMBL/GenBank/DDBJ whole genome shotgun (WGS) entry which is preliminary data.</text>
</comment>
<dbReference type="OrthoDB" id="7906240at2"/>